<dbReference type="AlphaFoldDB" id="A0A8R7TCJ6"/>
<accession>A0A8R7TCJ6</accession>
<feature type="domain" description="F-box/LRR-repeat protein 15/At3g58940/PEG3-like LRR" evidence="2">
    <location>
        <begin position="2"/>
        <end position="36"/>
    </location>
</feature>
<reference evidence="3" key="3">
    <citation type="submission" date="2022-06" db="UniProtKB">
        <authorList>
            <consortium name="EnsemblPlants"/>
        </authorList>
    </citation>
    <scope>IDENTIFICATION</scope>
</reference>
<dbReference type="PANTHER" id="PTHR32141:SF65">
    <property type="entry name" value="F-BOX DOMAIN-CONTAINING PROTEIN"/>
    <property type="match status" value="1"/>
</dbReference>
<dbReference type="PANTHER" id="PTHR32141">
    <property type="match status" value="1"/>
</dbReference>
<evidence type="ECO:0000313" key="4">
    <source>
        <dbReference type="Proteomes" id="UP000015106"/>
    </source>
</evidence>
<dbReference type="InterPro" id="IPR055302">
    <property type="entry name" value="F-box_dom-containing"/>
</dbReference>
<dbReference type="InterPro" id="IPR055411">
    <property type="entry name" value="LRR_FXL15/At3g58940/PEG3-like"/>
</dbReference>
<evidence type="ECO:0000313" key="3">
    <source>
        <dbReference type="EnsemblPlants" id="TuG1812G0200000600.01.T01"/>
    </source>
</evidence>
<evidence type="ECO:0000259" key="2">
    <source>
        <dbReference type="Pfam" id="PF24758"/>
    </source>
</evidence>
<reference evidence="4" key="1">
    <citation type="journal article" date="2013" name="Nature">
        <title>Draft genome of the wheat A-genome progenitor Triticum urartu.</title>
        <authorList>
            <person name="Ling H.Q."/>
            <person name="Zhao S."/>
            <person name="Liu D."/>
            <person name="Wang J."/>
            <person name="Sun H."/>
            <person name="Zhang C."/>
            <person name="Fan H."/>
            <person name="Li D."/>
            <person name="Dong L."/>
            <person name="Tao Y."/>
            <person name="Gao C."/>
            <person name="Wu H."/>
            <person name="Li Y."/>
            <person name="Cui Y."/>
            <person name="Guo X."/>
            <person name="Zheng S."/>
            <person name="Wang B."/>
            <person name="Yu K."/>
            <person name="Liang Q."/>
            <person name="Yang W."/>
            <person name="Lou X."/>
            <person name="Chen J."/>
            <person name="Feng M."/>
            <person name="Jian J."/>
            <person name="Zhang X."/>
            <person name="Luo G."/>
            <person name="Jiang Y."/>
            <person name="Liu J."/>
            <person name="Wang Z."/>
            <person name="Sha Y."/>
            <person name="Zhang B."/>
            <person name="Wu H."/>
            <person name="Tang D."/>
            <person name="Shen Q."/>
            <person name="Xue P."/>
            <person name="Zou S."/>
            <person name="Wang X."/>
            <person name="Liu X."/>
            <person name="Wang F."/>
            <person name="Yang Y."/>
            <person name="An X."/>
            <person name="Dong Z."/>
            <person name="Zhang K."/>
            <person name="Zhang X."/>
            <person name="Luo M.C."/>
            <person name="Dvorak J."/>
            <person name="Tong Y."/>
            <person name="Wang J."/>
            <person name="Yang H."/>
            <person name="Li Z."/>
            <person name="Wang D."/>
            <person name="Zhang A."/>
            <person name="Wang J."/>
        </authorList>
    </citation>
    <scope>NUCLEOTIDE SEQUENCE</scope>
    <source>
        <strain evidence="4">cv. G1812</strain>
    </source>
</reference>
<dbReference type="Gramene" id="TuG1812G0200000600.01.T01">
    <property type="protein sequence ID" value="TuG1812G0200000600.01.T01"/>
    <property type="gene ID" value="TuG1812G0200000600.01"/>
</dbReference>
<feature type="domain" description="FBD" evidence="1">
    <location>
        <begin position="58"/>
        <end position="99"/>
    </location>
</feature>
<sequence>MNVQILALELKFEVRNELKTVSGFLKCFPNLETLYIKSAKVDEQPTGKVSLKFWLEDGPIACIREHMKVVFHELQGSANEIVLLKFIAERAQVLEEMVIVVSVSFNLDVC</sequence>
<dbReference type="Proteomes" id="UP000015106">
    <property type="component" value="Chromosome 2"/>
</dbReference>
<evidence type="ECO:0000259" key="1">
    <source>
        <dbReference type="Pfam" id="PF08387"/>
    </source>
</evidence>
<dbReference type="Pfam" id="PF24758">
    <property type="entry name" value="LRR_At5g56370"/>
    <property type="match status" value="1"/>
</dbReference>
<organism evidence="3 4">
    <name type="scientific">Triticum urartu</name>
    <name type="common">Red wild einkorn</name>
    <name type="synonym">Crithodium urartu</name>
    <dbReference type="NCBI Taxonomy" id="4572"/>
    <lineage>
        <taxon>Eukaryota</taxon>
        <taxon>Viridiplantae</taxon>
        <taxon>Streptophyta</taxon>
        <taxon>Embryophyta</taxon>
        <taxon>Tracheophyta</taxon>
        <taxon>Spermatophyta</taxon>
        <taxon>Magnoliopsida</taxon>
        <taxon>Liliopsida</taxon>
        <taxon>Poales</taxon>
        <taxon>Poaceae</taxon>
        <taxon>BOP clade</taxon>
        <taxon>Pooideae</taxon>
        <taxon>Triticodae</taxon>
        <taxon>Triticeae</taxon>
        <taxon>Triticinae</taxon>
        <taxon>Triticum</taxon>
    </lineage>
</organism>
<dbReference type="InterPro" id="IPR006566">
    <property type="entry name" value="FBD"/>
</dbReference>
<keyword evidence="4" id="KW-1185">Reference proteome</keyword>
<evidence type="ECO:0008006" key="5">
    <source>
        <dbReference type="Google" id="ProtNLM"/>
    </source>
</evidence>
<name>A0A8R7TCJ6_TRIUA</name>
<protein>
    <recommendedName>
        <fullName evidence="5">FBD domain-containing protein</fullName>
    </recommendedName>
</protein>
<dbReference type="EnsemblPlants" id="TuG1812G0200000600.01.T01">
    <property type="protein sequence ID" value="TuG1812G0200000600.01.T01"/>
    <property type="gene ID" value="TuG1812G0200000600.01"/>
</dbReference>
<reference evidence="3" key="2">
    <citation type="submission" date="2018-03" db="EMBL/GenBank/DDBJ databases">
        <title>The Triticum urartu genome reveals the dynamic nature of wheat genome evolution.</title>
        <authorList>
            <person name="Ling H."/>
            <person name="Ma B."/>
            <person name="Shi X."/>
            <person name="Liu H."/>
            <person name="Dong L."/>
            <person name="Sun H."/>
            <person name="Cao Y."/>
            <person name="Gao Q."/>
            <person name="Zheng S."/>
            <person name="Li Y."/>
            <person name="Yu Y."/>
            <person name="Du H."/>
            <person name="Qi M."/>
            <person name="Li Y."/>
            <person name="Yu H."/>
            <person name="Cui Y."/>
            <person name="Wang N."/>
            <person name="Chen C."/>
            <person name="Wu H."/>
            <person name="Zhao Y."/>
            <person name="Zhang J."/>
            <person name="Li Y."/>
            <person name="Zhou W."/>
            <person name="Zhang B."/>
            <person name="Hu W."/>
            <person name="Eijk M."/>
            <person name="Tang J."/>
            <person name="Witsenboer H."/>
            <person name="Zhao S."/>
            <person name="Li Z."/>
            <person name="Zhang A."/>
            <person name="Wang D."/>
            <person name="Liang C."/>
        </authorList>
    </citation>
    <scope>NUCLEOTIDE SEQUENCE [LARGE SCALE GENOMIC DNA]</scope>
    <source>
        <strain evidence="3">cv. G1812</strain>
    </source>
</reference>
<dbReference type="Pfam" id="PF08387">
    <property type="entry name" value="FBD"/>
    <property type="match status" value="1"/>
</dbReference>
<proteinExistence type="predicted"/>